<comment type="subunit">
    <text evidence="2">Heterotetramer consisting of two non-identical subunits: a beta subunit (TrpG) and a large alpha subunit (TrpE).</text>
</comment>
<comment type="catalytic activity">
    <reaction evidence="8">
        <text>chorismate + L-glutamine = anthranilate + pyruvate + L-glutamate + H(+)</text>
        <dbReference type="Rhea" id="RHEA:21732"/>
        <dbReference type="ChEBI" id="CHEBI:15361"/>
        <dbReference type="ChEBI" id="CHEBI:15378"/>
        <dbReference type="ChEBI" id="CHEBI:16567"/>
        <dbReference type="ChEBI" id="CHEBI:29748"/>
        <dbReference type="ChEBI" id="CHEBI:29985"/>
        <dbReference type="ChEBI" id="CHEBI:58359"/>
        <dbReference type="EC" id="4.1.3.27"/>
    </reaction>
</comment>
<protein>
    <recommendedName>
        <fullName evidence="3">Anthranilate synthase component 1</fullName>
    </recommendedName>
</protein>
<dbReference type="AlphaFoldDB" id="A0A1G9C0D0"/>
<evidence type="ECO:0000256" key="6">
    <source>
        <dbReference type="ARBA" id="ARBA00023239"/>
    </source>
</evidence>
<feature type="domain" description="Chorismate-utilising enzyme C-terminal" evidence="9">
    <location>
        <begin position="200"/>
        <end position="458"/>
    </location>
</feature>
<dbReference type="InterPro" id="IPR006805">
    <property type="entry name" value="Anth_synth_I_N"/>
</dbReference>
<gene>
    <name evidence="11" type="ORF">SAMN05216216_103172</name>
</gene>
<reference evidence="12" key="1">
    <citation type="submission" date="2016-10" db="EMBL/GenBank/DDBJ databases">
        <authorList>
            <person name="Varghese N."/>
            <person name="Submissions S."/>
        </authorList>
    </citation>
    <scope>NUCLEOTIDE SEQUENCE [LARGE SCALE GENOMIC DNA]</scope>
    <source>
        <strain evidence="12">CGMCC 1.8895</strain>
    </source>
</reference>
<sequence>MDIIYETLNAEFTPEALAQMREKKAIFESASQHEMKGRYSIVAFDYYGKVSLDSDTLTIEYPDRIFSKSEKPYDELKVLLNKYKADIEDPVLAELPFVSGFVGSCSFDLVRHAFKKLQEIEVENTTDDLLFYMVESVYIFDHYKEKIHVITSNLFSGISASALEDRLSNMVADIKSIRLYHPVIPFENITREIETNITESDFIKTVSYFKSLIQKGDMFQAVPSRLYKYKHGFGENKNPLTFQLYKNLKRQNPSPYMYYLNLDEPIIVGSSPESFVKVQKGKVVTNPIAGTIKRGKNAEEDIKNAEILANDEKELSEHRMLVDLGRNDVNRVSEQGSVELNRLMEIERYEHVMHIVSVVTGDVKKDISPIDVVTSLLPTGTVSGAPKLRAIERIYEVRPEKRGIYSGGVGYINCDQELDFALAIRTMLVDDEYVNVEAGCGVVYDSVPEKELEETKLKVKSLLEVHP</sequence>
<evidence type="ECO:0000256" key="1">
    <source>
        <dbReference type="ARBA" id="ARBA00001946"/>
    </source>
</evidence>
<comment type="function">
    <text evidence="7">Part of a heterotetrameric complex that catalyzes the two-step biosynthesis of anthranilate, an intermediate in the biosynthesis of L-tryptophan. In the first step, the glutamine-binding beta subunit (TrpG) of anthranilate synthase (AS) provides the glutamine amidotransferase activity which generates ammonia as a substrate that, along with chorismate, is used in the second step, catalyzed by the large alpha subunit of AS (TrpE) to produce anthranilate. In the absence of TrpG, TrpE can synthesize anthranilate directly from chorismate and high concentrations of ammonia.</text>
</comment>
<dbReference type="SUPFAM" id="SSF56322">
    <property type="entry name" value="ADC synthase"/>
    <property type="match status" value="1"/>
</dbReference>
<evidence type="ECO:0000256" key="4">
    <source>
        <dbReference type="ARBA" id="ARBA00022723"/>
    </source>
</evidence>
<keyword evidence="6" id="KW-0456">Lyase</keyword>
<name>A0A1G9C0D0_9BACL</name>
<dbReference type="InterPro" id="IPR015890">
    <property type="entry name" value="Chorismate_C"/>
</dbReference>
<comment type="cofactor">
    <cofactor evidence="1">
        <name>Mg(2+)</name>
        <dbReference type="ChEBI" id="CHEBI:18420"/>
    </cofactor>
</comment>
<dbReference type="PRINTS" id="PR00095">
    <property type="entry name" value="ANTSNTHASEI"/>
</dbReference>
<evidence type="ECO:0000256" key="5">
    <source>
        <dbReference type="ARBA" id="ARBA00022842"/>
    </source>
</evidence>
<keyword evidence="12" id="KW-1185">Reference proteome</keyword>
<dbReference type="OrthoDB" id="9803598at2"/>
<evidence type="ECO:0000256" key="3">
    <source>
        <dbReference type="ARBA" id="ARBA00020653"/>
    </source>
</evidence>
<dbReference type="Pfam" id="PF04715">
    <property type="entry name" value="Anth_synt_I_N"/>
    <property type="match status" value="1"/>
</dbReference>
<dbReference type="RefSeq" id="WP_092984633.1">
    <property type="nucleotide sequence ID" value="NZ_FNFY01000003.1"/>
</dbReference>
<proteinExistence type="predicted"/>
<dbReference type="STRING" id="576118.SAMN05216216_103172"/>
<evidence type="ECO:0000259" key="10">
    <source>
        <dbReference type="Pfam" id="PF04715"/>
    </source>
</evidence>
<dbReference type="PANTHER" id="PTHR11236:SF48">
    <property type="entry name" value="ISOCHORISMATE SYNTHASE MENF"/>
    <property type="match status" value="1"/>
</dbReference>
<organism evidence="11 12">
    <name type="scientific">Lacicoccus qingdaonensis</name>
    <dbReference type="NCBI Taxonomy" id="576118"/>
    <lineage>
        <taxon>Bacteria</taxon>
        <taxon>Bacillati</taxon>
        <taxon>Bacillota</taxon>
        <taxon>Bacilli</taxon>
        <taxon>Bacillales</taxon>
        <taxon>Salinicoccaceae</taxon>
        <taxon>Lacicoccus</taxon>
    </lineage>
</organism>
<dbReference type="EMBL" id="FNFY01000003">
    <property type="protein sequence ID" value="SDK45108.1"/>
    <property type="molecule type" value="Genomic_DNA"/>
</dbReference>
<dbReference type="Gene3D" id="3.60.120.10">
    <property type="entry name" value="Anthranilate synthase"/>
    <property type="match status" value="1"/>
</dbReference>
<keyword evidence="5" id="KW-0460">Magnesium</keyword>
<dbReference type="GO" id="GO:0000162">
    <property type="term" value="P:L-tryptophan biosynthetic process"/>
    <property type="evidence" value="ECO:0007669"/>
    <property type="project" value="TreeGrafter"/>
</dbReference>
<dbReference type="InterPro" id="IPR019999">
    <property type="entry name" value="Anth_synth_I-like"/>
</dbReference>
<dbReference type="GO" id="GO:0004049">
    <property type="term" value="F:anthranilate synthase activity"/>
    <property type="evidence" value="ECO:0007669"/>
    <property type="project" value="UniProtKB-EC"/>
</dbReference>
<dbReference type="NCBIfam" id="NF010082">
    <property type="entry name" value="PRK13567.1"/>
    <property type="match status" value="1"/>
</dbReference>
<evidence type="ECO:0000256" key="7">
    <source>
        <dbReference type="ARBA" id="ARBA00025634"/>
    </source>
</evidence>
<dbReference type="GO" id="GO:0046872">
    <property type="term" value="F:metal ion binding"/>
    <property type="evidence" value="ECO:0007669"/>
    <property type="project" value="UniProtKB-KW"/>
</dbReference>
<feature type="domain" description="Anthranilate synthase component I N-terminal" evidence="10">
    <location>
        <begin position="16"/>
        <end position="148"/>
    </location>
</feature>
<evidence type="ECO:0000259" key="9">
    <source>
        <dbReference type="Pfam" id="PF00425"/>
    </source>
</evidence>
<dbReference type="PANTHER" id="PTHR11236">
    <property type="entry name" value="AMINOBENZOATE/ANTHRANILATE SYNTHASE"/>
    <property type="match status" value="1"/>
</dbReference>
<evidence type="ECO:0000256" key="8">
    <source>
        <dbReference type="ARBA" id="ARBA00047683"/>
    </source>
</evidence>
<evidence type="ECO:0000313" key="12">
    <source>
        <dbReference type="Proteomes" id="UP000199008"/>
    </source>
</evidence>
<keyword evidence="4" id="KW-0479">Metal-binding</keyword>
<dbReference type="InterPro" id="IPR005801">
    <property type="entry name" value="ADC_synthase"/>
</dbReference>
<evidence type="ECO:0000256" key="2">
    <source>
        <dbReference type="ARBA" id="ARBA00011575"/>
    </source>
</evidence>
<dbReference type="Proteomes" id="UP000199008">
    <property type="component" value="Unassembled WGS sequence"/>
</dbReference>
<dbReference type="Pfam" id="PF00425">
    <property type="entry name" value="Chorismate_bind"/>
    <property type="match status" value="1"/>
</dbReference>
<evidence type="ECO:0000313" key="11">
    <source>
        <dbReference type="EMBL" id="SDK45108.1"/>
    </source>
</evidence>
<accession>A0A1G9C0D0</accession>